<keyword evidence="13" id="KW-0675">Receptor</keyword>
<dbReference type="PROSITE" id="PS52016">
    <property type="entry name" value="TONB_DEPENDENT_REC_3"/>
    <property type="match status" value="1"/>
</dbReference>
<keyword evidence="8 10" id="KW-0472">Membrane</keyword>
<dbReference type="InterPro" id="IPR037066">
    <property type="entry name" value="Plug_dom_sf"/>
</dbReference>
<dbReference type="EMBL" id="BATC01000005">
    <property type="protein sequence ID" value="GAD58274.1"/>
    <property type="molecule type" value="Genomic_DNA"/>
</dbReference>
<dbReference type="Pfam" id="PF07660">
    <property type="entry name" value="STN"/>
    <property type="match status" value="1"/>
</dbReference>
<accession>A0A8E0N885</accession>
<proteinExistence type="inferred from homology"/>
<evidence type="ECO:0000256" key="10">
    <source>
        <dbReference type="PROSITE-ProRule" id="PRU01360"/>
    </source>
</evidence>
<sequence>MMFGACAVAVAAPAYAQDVSYDIPAGDLASSLDTYGRQAGREVLYRVEDVRGARSSGVRGRMSPDAALRALLMGTGFTFDRDGSGAVAIIPIRGTSSTAAADDGSGAPIVVTGSRIRGAPVAAPVISIDQTEMRNAGQTDLGQVIRSIPQNHVGGQNPGIGSGGEQLGTGDFNGTSQINLRGLGPAATLTLLNGRRLSYGGASQGVDISAIPLAAVERIQIVADGSSALYGSDAVAGVANVILKRDLDELVVTARAGGATDGGHRRYQASATLGETWSSGGLMIAGDFDHWSKITAEQRSYTSGMNPSATIYPNSKRWGGLASLHQRVGDAATVGIDGLYSNRTSTITVPYLSEGDFTIAGAQTDRRAESFLVSPNVELDLGGSWTVSLGGSYGEDKALSDATAFDSGTAYYWNTIRYDNDTSVVEAGAEGPVYSLPAGSVRLAIGAGYRSIGLTRSILTNGAETGAGSWSRGSYYGYGEVFFPLVSPGLEISGVDRLSLNLAVRYEDVESAGTVATPKVGLIYAPIPDITLAATWGRSFKAPTLFDQFQGYYTTVRSTAFFGGQNIPEGATALFVGGGNENLKPERSTNRVLALTLEPQFWEGARFEISHFDIDYTDRIAAPLTDLSSALTNFADASFIVWNPSGQEISQYIDGGYLFDNAVPGPFDPSNIVVVVDNRFQNVARQRVNGIDIAAGYGLDIGPNDVIAASVSASAVRLRRQLNPNDPFTTLSGTLFNPPKWRGRAGVTYTGERLTVSTYANYTGPLEDVRPASTIDGLDSQLTFDLTAQFRPGLPLGLEFEVAAINILSAKPQNIYVSHYTATPFDSANYPAIGRFITFAVTSRW</sequence>
<keyword evidence="14" id="KW-1185">Reference proteome</keyword>
<keyword evidence="9 10" id="KW-0998">Cell outer membrane</keyword>
<dbReference type="PANTHER" id="PTHR47234">
    <property type="match status" value="1"/>
</dbReference>
<dbReference type="SMART" id="SM00965">
    <property type="entry name" value="STN"/>
    <property type="match status" value="1"/>
</dbReference>
<name>A0A8E0N885_9CAUL</name>
<evidence type="ECO:0000256" key="6">
    <source>
        <dbReference type="ARBA" id="ARBA00023004"/>
    </source>
</evidence>
<keyword evidence="2 10" id="KW-0813">Transport</keyword>
<evidence type="ECO:0000256" key="9">
    <source>
        <dbReference type="ARBA" id="ARBA00023237"/>
    </source>
</evidence>
<dbReference type="PANTHER" id="PTHR47234:SF3">
    <property type="entry name" value="SECRETIN_TONB SHORT N-TERMINAL DOMAIN-CONTAINING PROTEIN"/>
    <property type="match status" value="1"/>
</dbReference>
<dbReference type="GO" id="GO:0009279">
    <property type="term" value="C:cell outer membrane"/>
    <property type="evidence" value="ECO:0007669"/>
    <property type="project" value="UniProtKB-SubCell"/>
</dbReference>
<dbReference type="InterPro" id="IPR039426">
    <property type="entry name" value="TonB-dep_rcpt-like"/>
</dbReference>
<evidence type="ECO:0000256" key="11">
    <source>
        <dbReference type="RuleBase" id="RU003357"/>
    </source>
</evidence>
<evidence type="ECO:0000313" key="14">
    <source>
        <dbReference type="Proteomes" id="UP000016569"/>
    </source>
</evidence>
<comment type="subcellular location">
    <subcellularLocation>
        <location evidence="1 10">Cell outer membrane</location>
        <topology evidence="1 10">Multi-pass membrane protein</topology>
    </subcellularLocation>
</comment>
<comment type="caution">
    <text evidence="13">The sequence shown here is derived from an EMBL/GenBank/DDBJ whole genome shotgun (WGS) entry which is preliminary data.</text>
</comment>
<evidence type="ECO:0000256" key="2">
    <source>
        <dbReference type="ARBA" id="ARBA00022448"/>
    </source>
</evidence>
<evidence type="ECO:0000256" key="4">
    <source>
        <dbReference type="ARBA" id="ARBA00022496"/>
    </source>
</evidence>
<keyword evidence="7 11" id="KW-0798">TonB box</keyword>
<dbReference type="Gene3D" id="3.55.50.30">
    <property type="match status" value="1"/>
</dbReference>
<keyword evidence="4" id="KW-0410">Iron transport</keyword>
<dbReference type="SUPFAM" id="SSF56935">
    <property type="entry name" value="Porins"/>
    <property type="match status" value="1"/>
</dbReference>
<evidence type="ECO:0000256" key="3">
    <source>
        <dbReference type="ARBA" id="ARBA00022452"/>
    </source>
</evidence>
<organism evidence="13 14">
    <name type="scientific">Brevundimonas abyssalis TAR-001</name>
    <dbReference type="NCBI Taxonomy" id="1391729"/>
    <lineage>
        <taxon>Bacteria</taxon>
        <taxon>Pseudomonadati</taxon>
        <taxon>Pseudomonadota</taxon>
        <taxon>Alphaproteobacteria</taxon>
        <taxon>Caulobacterales</taxon>
        <taxon>Caulobacteraceae</taxon>
        <taxon>Brevundimonas</taxon>
    </lineage>
</organism>
<evidence type="ECO:0000259" key="12">
    <source>
        <dbReference type="SMART" id="SM00965"/>
    </source>
</evidence>
<dbReference type="GO" id="GO:0006826">
    <property type="term" value="P:iron ion transport"/>
    <property type="evidence" value="ECO:0007669"/>
    <property type="project" value="UniProtKB-KW"/>
</dbReference>
<dbReference type="Pfam" id="PF00593">
    <property type="entry name" value="TonB_dep_Rec_b-barrel"/>
    <property type="match status" value="1"/>
</dbReference>
<dbReference type="Pfam" id="PF07715">
    <property type="entry name" value="Plug"/>
    <property type="match status" value="1"/>
</dbReference>
<dbReference type="InterPro" id="IPR011662">
    <property type="entry name" value="Secretin/TonB_short_N"/>
</dbReference>
<keyword evidence="6" id="KW-0408">Iron</keyword>
<dbReference type="InterPro" id="IPR000531">
    <property type="entry name" value="Beta-barrel_TonB"/>
</dbReference>
<keyword evidence="3 10" id="KW-1134">Transmembrane beta strand</keyword>
<evidence type="ECO:0000313" key="13">
    <source>
        <dbReference type="EMBL" id="GAD58274.1"/>
    </source>
</evidence>
<feature type="domain" description="Secretin/TonB short N-terminal" evidence="12">
    <location>
        <begin position="41"/>
        <end position="92"/>
    </location>
</feature>
<dbReference type="InterPro" id="IPR036942">
    <property type="entry name" value="Beta-barrel_TonB_sf"/>
</dbReference>
<dbReference type="Proteomes" id="UP000016569">
    <property type="component" value="Unassembled WGS sequence"/>
</dbReference>
<keyword evidence="5 10" id="KW-0812">Transmembrane</keyword>
<evidence type="ECO:0000256" key="1">
    <source>
        <dbReference type="ARBA" id="ARBA00004571"/>
    </source>
</evidence>
<keyword evidence="4" id="KW-0406">Ion transport</keyword>
<protein>
    <submittedName>
        <fullName evidence="13">TonB-dependent receptor</fullName>
    </submittedName>
</protein>
<dbReference type="InterPro" id="IPR012910">
    <property type="entry name" value="Plug_dom"/>
</dbReference>
<gene>
    <name evidence="13" type="ORF">MBEBAB_0524</name>
</gene>
<comment type="similarity">
    <text evidence="10 11">Belongs to the TonB-dependent receptor family.</text>
</comment>
<dbReference type="Gene3D" id="2.170.130.10">
    <property type="entry name" value="TonB-dependent receptor, plug domain"/>
    <property type="match status" value="1"/>
</dbReference>
<evidence type="ECO:0000256" key="8">
    <source>
        <dbReference type="ARBA" id="ARBA00023136"/>
    </source>
</evidence>
<evidence type="ECO:0000256" key="7">
    <source>
        <dbReference type="ARBA" id="ARBA00023077"/>
    </source>
</evidence>
<evidence type="ECO:0000256" key="5">
    <source>
        <dbReference type="ARBA" id="ARBA00022692"/>
    </source>
</evidence>
<dbReference type="AlphaFoldDB" id="A0A8E0N885"/>
<dbReference type="Gene3D" id="2.40.170.20">
    <property type="entry name" value="TonB-dependent receptor, beta-barrel domain"/>
    <property type="match status" value="1"/>
</dbReference>
<reference evidence="14" key="1">
    <citation type="journal article" date="2013" name="Genome Announc.">
        <title>Draft Genome Sequence of the Dimorphic Prosthecate Bacterium Brevundimonas abyssalis TAR-001T.</title>
        <authorList>
            <person name="Tsubouchi T."/>
            <person name="Nishi S."/>
            <person name="Usui K."/>
            <person name="Shimane Y."/>
            <person name="Takaki Y."/>
            <person name="Maruyama T."/>
            <person name="Hatada Y."/>
        </authorList>
    </citation>
    <scope>NUCLEOTIDE SEQUENCE [LARGE SCALE GENOMIC DNA]</scope>
    <source>
        <strain evidence="14">TAR-001</strain>
    </source>
</reference>